<evidence type="ECO:0000313" key="2">
    <source>
        <dbReference type="EMBL" id="KAK7034201.1"/>
    </source>
</evidence>
<dbReference type="EMBL" id="JAWWNJ010000116">
    <property type="protein sequence ID" value="KAK6991701.1"/>
    <property type="molecule type" value="Genomic_DNA"/>
</dbReference>
<dbReference type="EMBL" id="JAWWNJ010000018">
    <property type="protein sequence ID" value="KAK7037046.1"/>
    <property type="molecule type" value="Genomic_DNA"/>
</dbReference>
<reference evidence="3 4" key="1">
    <citation type="journal article" date="2024" name="J Genomics">
        <title>Draft genome sequencing and assembly of Favolaschia claudopus CIRM-BRFM 2984 isolated from oak limbs.</title>
        <authorList>
            <person name="Navarro D."/>
            <person name="Drula E."/>
            <person name="Chaduli D."/>
            <person name="Cazenave R."/>
            <person name="Ahrendt S."/>
            <person name="Wang J."/>
            <person name="Lipzen A."/>
            <person name="Daum C."/>
            <person name="Barry K."/>
            <person name="Grigoriev I.V."/>
            <person name="Favel A."/>
            <person name="Rosso M.N."/>
            <person name="Martin F."/>
        </authorList>
    </citation>
    <scope>NUCLEOTIDE SEQUENCE [LARGE SCALE GENOMIC DNA]</scope>
    <source>
        <strain evidence="3 4">CIRM-BRFM 2984</strain>
    </source>
</reference>
<dbReference type="Proteomes" id="UP001362999">
    <property type="component" value="Unassembled WGS sequence"/>
</dbReference>
<gene>
    <name evidence="3" type="ORF">R3P38DRAFT_2516953</name>
    <name evidence="2" type="ORF">R3P38DRAFT_2519261</name>
    <name evidence="1" type="ORF">R3P38DRAFT_2572020</name>
</gene>
<accession>A0AAW0CC56</accession>
<feature type="non-terminal residue" evidence="3">
    <location>
        <position position="1"/>
    </location>
</feature>
<organism evidence="3 4">
    <name type="scientific">Favolaschia claudopus</name>
    <dbReference type="NCBI Taxonomy" id="2862362"/>
    <lineage>
        <taxon>Eukaryota</taxon>
        <taxon>Fungi</taxon>
        <taxon>Dikarya</taxon>
        <taxon>Basidiomycota</taxon>
        <taxon>Agaricomycotina</taxon>
        <taxon>Agaricomycetes</taxon>
        <taxon>Agaricomycetidae</taxon>
        <taxon>Agaricales</taxon>
        <taxon>Marasmiineae</taxon>
        <taxon>Mycenaceae</taxon>
        <taxon>Favolaschia</taxon>
    </lineage>
</organism>
<protein>
    <submittedName>
        <fullName evidence="3">Uncharacterized protein</fullName>
    </submittedName>
</protein>
<evidence type="ECO:0000313" key="3">
    <source>
        <dbReference type="EMBL" id="KAK7037046.1"/>
    </source>
</evidence>
<dbReference type="AlphaFoldDB" id="A0AAW0CC56"/>
<name>A0AAW0CC56_9AGAR</name>
<dbReference type="EMBL" id="JAWWNJ010000021">
    <property type="protein sequence ID" value="KAK7034201.1"/>
    <property type="molecule type" value="Genomic_DNA"/>
</dbReference>
<proteinExistence type="predicted"/>
<keyword evidence="4" id="KW-1185">Reference proteome</keyword>
<sequence>QQLFPSIQELCASRTKLHETQKAWATMGSEELSTLFIKLPPPGHGSSAPVQPRSGPIILNEQQLQNLKVTEINASLATFRACWSPGMAVIPRSYRLEKKPQRLAALRKATAEYSHIQAQRKYHDMDGDTLVAGSRRQRQSAQMLDFDVDEIA</sequence>
<evidence type="ECO:0000313" key="4">
    <source>
        <dbReference type="Proteomes" id="UP001362999"/>
    </source>
</evidence>
<comment type="caution">
    <text evidence="3">The sequence shown here is derived from an EMBL/GenBank/DDBJ whole genome shotgun (WGS) entry which is preliminary data.</text>
</comment>
<evidence type="ECO:0000313" key="1">
    <source>
        <dbReference type="EMBL" id="KAK6991701.1"/>
    </source>
</evidence>